<proteinExistence type="predicted"/>
<dbReference type="Gene3D" id="1.10.3070.10">
    <property type="entry name" value="EhaM-like"/>
    <property type="match status" value="1"/>
</dbReference>
<comment type="caution">
    <text evidence="1">The sequence shown here is derived from an EMBL/GenBank/DDBJ whole genome shotgun (WGS) entry which is preliminary data.</text>
</comment>
<sequence>MDEDDELLETMKLRILQSFRWREDVVNPLAKELEISNEMFEKILMNHLDMSSLEALHATLESAKPQCLSEKLHADLRFCWLCDVMELVTIEEANRIKLSLVKEIIDGKDYDMALKDGKKQVLDLLLM</sequence>
<accession>A0A1V6N3J0</accession>
<name>A0A1V6N3J0_METAZ</name>
<dbReference type="AlphaFoldDB" id="A0A1V6N3J0"/>
<dbReference type="Pfam" id="PF09218">
    <property type="entry name" value="EhaM"/>
    <property type="match status" value="1"/>
</dbReference>
<evidence type="ECO:0000313" key="1">
    <source>
        <dbReference type="EMBL" id="OQD59231.1"/>
    </source>
</evidence>
<dbReference type="EMBL" id="JXMW01000005">
    <property type="protein sequence ID" value="OQD59231.1"/>
    <property type="molecule type" value="Genomic_DNA"/>
</dbReference>
<dbReference type="InterPro" id="IPR012056">
    <property type="entry name" value="NiFe_EhaM"/>
</dbReference>
<dbReference type="InterPro" id="IPR036606">
    <property type="entry name" value="EhaM-like_sf"/>
</dbReference>
<dbReference type="Proteomes" id="UP000191661">
    <property type="component" value="Unassembled WGS sequence"/>
</dbReference>
<protein>
    <submittedName>
        <fullName evidence="1">Energy-converting hydrogenase A, subunit M</fullName>
    </submittedName>
</protein>
<reference evidence="1 2" key="1">
    <citation type="submission" date="2014-12" db="EMBL/GenBank/DDBJ databases">
        <title>Genome sequence of Methanobrevibacter arboriphilicus DH1, DSM1125.</title>
        <authorList>
            <person name="Poehlein A."/>
            <person name="Thauer R.K."/>
            <person name="Seedorf H."/>
            <person name="Daniel R."/>
        </authorList>
    </citation>
    <scope>NUCLEOTIDE SEQUENCE [LARGE SCALE GENOMIC DNA]</scope>
    <source>
        <strain evidence="1 2">DH1</strain>
    </source>
</reference>
<evidence type="ECO:0000313" key="2">
    <source>
        <dbReference type="Proteomes" id="UP000191661"/>
    </source>
</evidence>
<organism evidence="1 2">
    <name type="scientific">Methanobrevibacter arboriphilus JCM 13429 = DSM 1125</name>
    <dbReference type="NCBI Taxonomy" id="1300164"/>
    <lineage>
        <taxon>Archaea</taxon>
        <taxon>Methanobacteriati</taxon>
        <taxon>Methanobacteriota</taxon>
        <taxon>Methanomada group</taxon>
        <taxon>Methanobacteria</taxon>
        <taxon>Methanobacteriales</taxon>
        <taxon>Methanobacteriaceae</taxon>
        <taxon>Methanobrevibacter</taxon>
    </lineage>
</organism>
<dbReference type="SUPFAM" id="SSF101332">
    <property type="entry name" value="Hypothetical protein MTH393"/>
    <property type="match status" value="1"/>
</dbReference>
<gene>
    <name evidence="1" type="primary">ehaM</name>
    <name evidence="1" type="ORF">MBBAR_5c00740</name>
</gene>
<keyword evidence="2" id="KW-1185">Reference proteome</keyword>
<dbReference type="RefSeq" id="WP_225370283.1">
    <property type="nucleotide sequence ID" value="NZ_BBET01000120.1"/>
</dbReference>